<dbReference type="Ensembl" id="ENSRROT00000034937.1">
    <property type="protein sequence ID" value="ENSRROP00000010838.1"/>
    <property type="gene ID" value="ENSRROG00000029796.1"/>
</dbReference>
<dbReference type="SUPFAM" id="SSF111331">
    <property type="entry name" value="NAD kinase/diacylglycerol kinase-like"/>
    <property type="match status" value="1"/>
</dbReference>
<reference evidence="3" key="1">
    <citation type="submission" date="2025-08" db="UniProtKB">
        <authorList>
            <consortium name="Ensembl"/>
        </authorList>
    </citation>
    <scope>IDENTIFICATION</scope>
</reference>
<evidence type="ECO:0000313" key="3">
    <source>
        <dbReference type="Ensembl" id="ENSRROP00000010838.1"/>
    </source>
</evidence>
<dbReference type="InterPro" id="IPR057465">
    <property type="entry name" value="CERK_PH"/>
</dbReference>
<dbReference type="PROSITE" id="PS50146">
    <property type="entry name" value="DAGK"/>
    <property type="match status" value="2"/>
</dbReference>
<dbReference type="InterPro" id="IPR045363">
    <property type="entry name" value="CERK_C"/>
</dbReference>
<dbReference type="Pfam" id="PF19280">
    <property type="entry name" value="CERK_C"/>
    <property type="match status" value="1"/>
</dbReference>
<dbReference type="InterPro" id="IPR017438">
    <property type="entry name" value="ATP-NAD_kinase_N"/>
</dbReference>
<dbReference type="FunFam" id="2.60.200.40:FF:000016">
    <property type="entry name" value="Ceramide kinase like"/>
    <property type="match status" value="1"/>
</dbReference>
<dbReference type="InterPro" id="IPR001206">
    <property type="entry name" value="Diacylglycerol_kinase_cat_dom"/>
</dbReference>
<evidence type="ECO:0000313" key="4">
    <source>
        <dbReference type="Proteomes" id="UP000233200"/>
    </source>
</evidence>
<feature type="domain" description="DAGKc" evidence="2">
    <location>
        <begin position="208"/>
        <end position="244"/>
    </location>
</feature>
<dbReference type="Proteomes" id="UP000233200">
    <property type="component" value="Unplaced"/>
</dbReference>
<reference evidence="3" key="2">
    <citation type="submission" date="2025-09" db="UniProtKB">
        <authorList>
            <consortium name="Ensembl"/>
        </authorList>
    </citation>
    <scope>IDENTIFICATION</scope>
</reference>
<evidence type="ECO:0000256" key="1">
    <source>
        <dbReference type="SAM" id="MobiDB-lite"/>
    </source>
</evidence>
<dbReference type="PANTHER" id="PTHR12358">
    <property type="entry name" value="SPHINGOSINE KINASE"/>
    <property type="match status" value="1"/>
</dbReference>
<dbReference type="InterPro" id="IPR050187">
    <property type="entry name" value="Lipid_Phosphate_FormReg"/>
</dbReference>
<dbReference type="PANTHER" id="PTHR12358:SF26">
    <property type="entry name" value="CERAMIDE KINASE-LIKE PROTEIN"/>
    <property type="match status" value="1"/>
</dbReference>
<protein>
    <submittedName>
        <fullName evidence="3">Ceramide kinase like</fullName>
    </submittedName>
</protein>
<name>A0A2K6P2U1_RHIRO</name>
<evidence type="ECO:0000259" key="2">
    <source>
        <dbReference type="PROSITE" id="PS50146"/>
    </source>
</evidence>
<dbReference type="Gene3D" id="3.40.50.10330">
    <property type="entry name" value="Probable inorganic polyphosphate/atp-NAD kinase, domain 1"/>
    <property type="match status" value="1"/>
</dbReference>
<sequence length="453" mass="51396">MPWRRRRNRVSALEGGREEEAPPEAAAVPSALLTSPQQTEAAAERILLRGIFEIGRDSCDVVLSERALRWRPIQPQRPAGDSKYDLLCKEEFIELKDIFSVKLKRRWSVKQQRSGTLLGITLFICLKKEQNKLKNSTLDLINLSEDHCDIWFRQFKKILAGFPNRPKSLKILLNPQSHKKEATQVYYEKVEPLLKLAGIKTDVTRSTNVLAHSLHGVPHVITATLHIIMGHVQLVDVCTFSTAGKLLRFGFSAMFGFGGRTLALAEKYRWMAPNQRRDFAVVKALAKLRAEDCEISFLPFNSSDDVENNQSLSLPLDCNDQWQMIQGQFLNVSIMAIPCLCSVAPRGLAPNTRLNNGSMALIIARNTSRPEFIKHLKRYASVKNQFNFPFVETYTVEEVKVHPRNITGGYNPEEEEDETASENCFPWNVDGDLMEVASEVHIRLHPRLISLYG</sequence>
<accession>A0A2K6P2U1</accession>
<dbReference type="GO" id="GO:0001727">
    <property type="term" value="F:lipid kinase activity"/>
    <property type="evidence" value="ECO:0007669"/>
    <property type="project" value="TreeGrafter"/>
</dbReference>
<feature type="region of interest" description="Disordered" evidence="1">
    <location>
        <begin position="1"/>
        <end position="32"/>
    </location>
</feature>
<keyword evidence="4" id="KW-1185">Reference proteome</keyword>
<dbReference type="GO" id="GO:0016020">
    <property type="term" value="C:membrane"/>
    <property type="evidence" value="ECO:0007669"/>
    <property type="project" value="GOC"/>
</dbReference>
<dbReference type="Gene3D" id="2.60.200.40">
    <property type="match status" value="1"/>
</dbReference>
<proteinExistence type="predicted"/>
<gene>
    <name evidence="3" type="primary">CERKL</name>
</gene>
<organism evidence="3 4">
    <name type="scientific">Rhinopithecus roxellana</name>
    <name type="common">Golden snub-nosed monkey</name>
    <name type="synonym">Pygathrix roxellana</name>
    <dbReference type="NCBI Taxonomy" id="61622"/>
    <lineage>
        <taxon>Eukaryota</taxon>
        <taxon>Metazoa</taxon>
        <taxon>Chordata</taxon>
        <taxon>Craniata</taxon>
        <taxon>Vertebrata</taxon>
        <taxon>Euteleostomi</taxon>
        <taxon>Mammalia</taxon>
        <taxon>Eutheria</taxon>
        <taxon>Euarchontoglires</taxon>
        <taxon>Primates</taxon>
        <taxon>Haplorrhini</taxon>
        <taxon>Catarrhini</taxon>
        <taxon>Cercopithecidae</taxon>
        <taxon>Colobinae</taxon>
        <taxon>Rhinopithecus</taxon>
    </lineage>
</organism>
<dbReference type="Pfam" id="PF25382">
    <property type="entry name" value="PH_CERK"/>
    <property type="match status" value="1"/>
</dbReference>
<dbReference type="GO" id="GO:0006665">
    <property type="term" value="P:sphingolipid metabolic process"/>
    <property type="evidence" value="ECO:0007669"/>
    <property type="project" value="TreeGrafter"/>
</dbReference>
<dbReference type="AlphaFoldDB" id="A0A2K6P2U1"/>
<feature type="domain" description="DAGKc" evidence="2">
    <location>
        <begin position="164"/>
        <end position="207"/>
    </location>
</feature>
<dbReference type="InterPro" id="IPR016064">
    <property type="entry name" value="NAD/diacylglycerol_kinase_sf"/>
</dbReference>
<dbReference type="GeneTree" id="ENSGT00940000157578"/>